<dbReference type="AlphaFoldDB" id="A0A9Q0L1R5"/>
<protein>
    <submittedName>
        <fullName evidence="1">Uncharacterized protein</fullName>
    </submittedName>
</protein>
<organism evidence="1 2">
    <name type="scientific">Protea cynaroides</name>
    <dbReference type="NCBI Taxonomy" id="273540"/>
    <lineage>
        <taxon>Eukaryota</taxon>
        <taxon>Viridiplantae</taxon>
        <taxon>Streptophyta</taxon>
        <taxon>Embryophyta</taxon>
        <taxon>Tracheophyta</taxon>
        <taxon>Spermatophyta</taxon>
        <taxon>Magnoliopsida</taxon>
        <taxon>Proteales</taxon>
        <taxon>Proteaceae</taxon>
        <taxon>Protea</taxon>
    </lineage>
</organism>
<reference evidence="1" key="1">
    <citation type="journal article" date="2023" name="Plant J.">
        <title>The genome of the king protea, Protea cynaroides.</title>
        <authorList>
            <person name="Chang J."/>
            <person name="Duong T.A."/>
            <person name="Schoeman C."/>
            <person name="Ma X."/>
            <person name="Roodt D."/>
            <person name="Barker N."/>
            <person name="Li Z."/>
            <person name="Van de Peer Y."/>
            <person name="Mizrachi E."/>
        </authorList>
    </citation>
    <scope>NUCLEOTIDE SEQUENCE</scope>
    <source>
        <tissue evidence="1">Young leaves</tissue>
    </source>
</reference>
<gene>
    <name evidence="1" type="ORF">NE237_031690</name>
</gene>
<dbReference type="Proteomes" id="UP001141806">
    <property type="component" value="Unassembled WGS sequence"/>
</dbReference>
<evidence type="ECO:0000313" key="1">
    <source>
        <dbReference type="EMBL" id="KAJ4980853.1"/>
    </source>
</evidence>
<name>A0A9Q0L1R5_9MAGN</name>
<evidence type="ECO:0000313" key="2">
    <source>
        <dbReference type="Proteomes" id="UP001141806"/>
    </source>
</evidence>
<keyword evidence="2" id="KW-1185">Reference proteome</keyword>
<comment type="caution">
    <text evidence="1">The sequence shown here is derived from an EMBL/GenBank/DDBJ whole genome shotgun (WGS) entry which is preliminary data.</text>
</comment>
<accession>A0A9Q0L1R5</accession>
<sequence length="78" mass="8621">MPIGLGKLRDGLYYFELVSSLDSFFGAAVVSAKIWHSRLGHPSPYSVSIPSIGTFDEVRRFGSLFLLVLPEPPNHLNC</sequence>
<dbReference type="EMBL" id="JAMYWD010000001">
    <property type="protein sequence ID" value="KAJ4980853.1"/>
    <property type="molecule type" value="Genomic_DNA"/>
</dbReference>
<proteinExistence type="predicted"/>